<gene>
    <name evidence="12" type="ORF">BGE01nite_15840</name>
</gene>
<dbReference type="AlphaFoldDB" id="A0A512M6D7"/>
<dbReference type="InterPro" id="IPR013655">
    <property type="entry name" value="PAS_fold_3"/>
</dbReference>
<evidence type="ECO:0000259" key="11">
    <source>
        <dbReference type="PROSITE" id="PS50113"/>
    </source>
</evidence>
<dbReference type="PROSITE" id="PS50112">
    <property type="entry name" value="PAS"/>
    <property type="match status" value="2"/>
</dbReference>
<proteinExistence type="predicted"/>
<organism evidence="12 13">
    <name type="scientific">Brevifollis gellanilyticus</name>
    <dbReference type="NCBI Taxonomy" id="748831"/>
    <lineage>
        <taxon>Bacteria</taxon>
        <taxon>Pseudomonadati</taxon>
        <taxon>Verrucomicrobiota</taxon>
        <taxon>Verrucomicrobiia</taxon>
        <taxon>Verrucomicrobiales</taxon>
        <taxon>Verrucomicrobiaceae</taxon>
    </lineage>
</organism>
<dbReference type="SUPFAM" id="SSF47384">
    <property type="entry name" value="Homodimeric domain of signal transducing histidine kinase"/>
    <property type="match status" value="1"/>
</dbReference>
<dbReference type="SMART" id="SM00091">
    <property type="entry name" value="PAS"/>
    <property type="match status" value="2"/>
</dbReference>
<accession>A0A512M6D7</accession>
<reference evidence="12 13" key="1">
    <citation type="submission" date="2019-07" db="EMBL/GenBank/DDBJ databases">
        <title>Whole genome shotgun sequence of Brevifollis gellanilyticus NBRC 108608.</title>
        <authorList>
            <person name="Hosoyama A."/>
            <person name="Uohara A."/>
            <person name="Ohji S."/>
            <person name="Ichikawa N."/>
        </authorList>
    </citation>
    <scope>NUCLEOTIDE SEQUENCE [LARGE SCALE GENOMIC DNA]</scope>
    <source>
        <strain evidence="12 13">NBRC 108608</strain>
    </source>
</reference>
<evidence type="ECO:0000256" key="6">
    <source>
        <dbReference type="PROSITE-ProRule" id="PRU00169"/>
    </source>
</evidence>
<dbReference type="PROSITE" id="PS50110">
    <property type="entry name" value="RESPONSE_REGULATORY"/>
    <property type="match status" value="1"/>
</dbReference>
<dbReference type="EC" id="2.7.13.3" evidence="2"/>
<dbReference type="Proteomes" id="UP000321577">
    <property type="component" value="Unassembled WGS sequence"/>
</dbReference>
<dbReference type="InterPro" id="IPR011006">
    <property type="entry name" value="CheY-like_superfamily"/>
</dbReference>
<dbReference type="PROSITE" id="PS50109">
    <property type="entry name" value="HIS_KIN"/>
    <property type="match status" value="1"/>
</dbReference>
<feature type="modified residue" description="4-aspartylphosphate" evidence="6">
    <location>
        <position position="614"/>
    </location>
</feature>
<feature type="domain" description="PAS" evidence="10">
    <location>
        <begin position="37"/>
        <end position="85"/>
    </location>
</feature>
<dbReference type="SMART" id="SM00388">
    <property type="entry name" value="HisKA"/>
    <property type="match status" value="1"/>
</dbReference>
<dbReference type="SUPFAM" id="SSF55785">
    <property type="entry name" value="PYP-like sensor domain (PAS domain)"/>
    <property type="match status" value="2"/>
</dbReference>
<dbReference type="GO" id="GO:0005886">
    <property type="term" value="C:plasma membrane"/>
    <property type="evidence" value="ECO:0007669"/>
    <property type="project" value="TreeGrafter"/>
</dbReference>
<dbReference type="InterPro" id="IPR000700">
    <property type="entry name" value="PAS-assoc_C"/>
</dbReference>
<evidence type="ECO:0000313" key="13">
    <source>
        <dbReference type="Proteomes" id="UP000321577"/>
    </source>
</evidence>
<keyword evidence="7" id="KW-0175">Coiled coil</keyword>
<comment type="caution">
    <text evidence="12">The sequence shown here is derived from an EMBL/GenBank/DDBJ whole genome shotgun (WGS) entry which is preliminary data.</text>
</comment>
<dbReference type="InterPro" id="IPR036097">
    <property type="entry name" value="HisK_dim/P_sf"/>
</dbReference>
<evidence type="ECO:0000313" key="12">
    <source>
        <dbReference type="EMBL" id="GEP42293.1"/>
    </source>
</evidence>
<evidence type="ECO:0000256" key="2">
    <source>
        <dbReference type="ARBA" id="ARBA00012438"/>
    </source>
</evidence>
<dbReference type="InterPro" id="IPR004358">
    <property type="entry name" value="Sig_transdc_His_kin-like_C"/>
</dbReference>
<keyword evidence="13" id="KW-1185">Reference proteome</keyword>
<dbReference type="SUPFAM" id="SSF52172">
    <property type="entry name" value="CheY-like"/>
    <property type="match status" value="1"/>
</dbReference>
<evidence type="ECO:0000259" key="9">
    <source>
        <dbReference type="PROSITE" id="PS50110"/>
    </source>
</evidence>
<dbReference type="Pfam" id="PF08448">
    <property type="entry name" value="PAS_4"/>
    <property type="match status" value="1"/>
</dbReference>
<dbReference type="SMART" id="SM00387">
    <property type="entry name" value="HATPase_c"/>
    <property type="match status" value="1"/>
</dbReference>
<dbReference type="InterPro" id="IPR035965">
    <property type="entry name" value="PAS-like_dom_sf"/>
</dbReference>
<dbReference type="Pfam" id="PF00512">
    <property type="entry name" value="HisKA"/>
    <property type="match status" value="1"/>
</dbReference>
<feature type="domain" description="Histidine kinase" evidence="8">
    <location>
        <begin position="315"/>
        <end position="541"/>
    </location>
</feature>
<keyword evidence="3 6" id="KW-0597">Phosphoprotein</keyword>
<dbReference type="Pfam" id="PF02518">
    <property type="entry name" value="HATPase_c"/>
    <property type="match status" value="1"/>
</dbReference>
<keyword evidence="4" id="KW-0808">Transferase</keyword>
<dbReference type="PROSITE" id="PS50113">
    <property type="entry name" value="PAC"/>
    <property type="match status" value="1"/>
</dbReference>
<dbReference type="Gene3D" id="3.30.565.10">
    <property type="entry name" value="Histidine kinase-like ATPase, C-terminal domain"/>
    <property type="match status" value="1"/>
</dbReference>
<feature type="domain" description="PAC" evidence="11">
    <location>
        <begin position="111"/>
        <end position="163"/>
    </location>
</feature>
<sequence length="692" mass="76640">MRDSGRQRSEDEKLAQSTDAVADITEMKRVEAELASASAVMRAVAENSPDLVYVKDSDSRLIYLNPATCRMLCGEAEDFLGKNAIDLAGDTPQARRILENDRRVIAGEETGTFEETFTGPDKITRVFHSVKTRWLGKDGEVLGLVAISRDITERKRVEDELRESEARFRALADDTPVFIWQADADINITYANRPFLEFLELKDVSEFTGRGWESRLHPDDLPVVHRVYSEAVRQQKPYTLEIRHRILRTGEYEWNFFKGVPRFVGGQFAGFIGTGVNINELKLAEAKLKESEEVLRAAKERAEAASRAKDKFLAQLSHELRTPLTPVLMTAAALSEDASLPEDTREQLAMIRRNVELEARLIDDLLDLTRITHGKLTLHAETCDADRMIELAVDIVRDEARQKRIHLTADLQAKHRTIHGDPARLQQVIWNLLRNAVKFTPPGGHVRVTSRHGQRLAGCSEPASLLIEVSDTGIGFSSEFASRLFEPFEQGNITGDQRYPGLGLGLSIARAIIEMHHGIITARSAGPGKGAAFTVALPMALDGATGSVPAQRENDSASEPEESLRILLVDDHETTRNVLARLLRRAGHDVITAADVRSALSAAERATFDVVLSDIGLPDGTGFDLMAELRSRYGLRGIALSGYGTDEDLRDSAEAGFVEHLVKPATIQEVRQALRRFAASCMGVEEYGTADF</sequence>
<dbReference type="GO" id="GO:0000155">
    <property type="term" value="F:phosphorelay sensor kinase activity"/>
    <property type="evidence" value="ECO:0007669"/>
    <property type="project" value="InterPro"/>
</dbReference>
<evidence type="ECO:0000259" key="8">
    <source>
        <dbReference type="PROSITE" id="PS50109"/>
    </source>
</evidence>
<dbReference type="InterPro" id="IPR036890">
    <property type="entry name" value="HATPase_C_sf"/>
</dbReference>
<evidence type="ECO:0000256" key="1">
    <source>
        <dbReference type="ARBA" id="ARBA00000085"/>
    </source>
</evidence>
<dbReference type="EMBL" id="BKAG01000009">
    <property type="protein sequence ID" value="GEP42293.1"/>
    <property type="molecule type" value="Genomic_DNA"/>
</dbReference>
<dbReference type="Pfam" id="PF00072">
    <property type="entry name" value="Response_reg"/>
    <property type="match status" value="1"/>
</dbReference>
<dbReference type="NCBIfam" id="TIGR00229">
    <property type="entry name" value="sensory_box"/>
    <property type="match status" value="2"/>
</dbReference>
<protein>
    <recommendedName>
        <fullName evidence="2">histidine kinase</fullName>
        <ecNumber evidence="2">2.7.13.3</ecNumber>
    </recommendedName>
</protein>
<dbReference type="GO" id="GO:0009927">
    <property type="term" value="F:histidine phosphotransfer kinase activity"/>
    <property type="evidence" value="ECO:0007669"/>
    <property type="project" value="TreeGrafter"/>
</dbReference>
<dbReference type="Gene3D" id="3.40.50.2300">
    <property type="match status" value="1"/>
</dbReference>
<dbReference type="PANTHER" id="PTHR43047:SF72">
    <property type="entry name" value="OSMOSENSING HISTIDINE PROTEIN KINASE SLN1"/>
    <property type="match status" value="1"/>
</dbReference>
<dbReference type="Gene3D" id="1.10.287.130">
    <property type="match status" value="1"/>
</dbReference>
<dbReference type="SUPFAM" id="SSF55874">
    <property type="entry name" value="ATPase domain of HSP90 chaperone/DNA topoisomerase II/histidine kinase"/>
    <property type="match status" value="1"/>
</dbReference>
<name>A0A512M6D7_9BACT</name>
<dbReference type="PANTHER" id="PTHR43047">
    <property type="entry name" value="TWO-COMPONENT HISTIDINE PROTEIN KINASE"/>
    <property type="match status" value="1"/>
</dbReference>
<comment type="catalytic activity">
    <reaction evidence="1">
        <text>ATP + protein L-histidine = ADP + protein N-phospho-L-histidine.</text>
        <dbReference type="EC" id="2.7.13.3"/>
    </reaction>
</comment>
<evidence type="ECO:0000259" key="10">
    <source>
        <dbReference type="PROSITE" id="PS50112"/>
    </source>
</evidence>
<evidence type="ECO:0000256" key="4">
    <source>
        <dbReference type="ARBA" id="ARBA00022679"/>
    </source>
</evidence>
<feature type="domain" description="PAS" evidence="10">
    <location>
        <begin position="164"/>
        <end position="235"/>
    </location>
</feature>
<dbReference type="InterPro" id="IPR000014">
    <property type="entry name" value="PAS"/>
</dbReference>
<dbReference type="CDD" id="cd00130">
    <property type="entry name" value="PAS"/>
    <property type="match status" value="2"/>
</dbReference>
<feature type="coiled-coil region" evidence="7">
    <location>
        <begin position="147"/>
        <end position="174"/>
    </location>
</feature>
<dbReference type="PRINTS" id="PR00344">
    <property type="entry name" value="BCTRLSENSOR"/>
</dbReference>
<dbReference type="InterPro" id="IPR003594">
    <property type="entry name" value="HATPase_dom"/>
</dbReference>
<dbReference type="InterPro" id="IPR003661">
    <property type="entry name" value="HisK_dim/P_dom"/>
</dbReference>
<evidence type="ECO:0000256" key="5">
    <source>
        <dbReference type="ARBA" id="ARBA00022777"/>
    </source>
</evidence>
<dbReference type="Pfam" id="PF08447">
    <property type="entry name" value="PAS_3"/>
    <property type="match status" value="1"/>
</dbReference>
<evidence type="ECO:0000256" key="3">
    <source>
        <dbReference type="ARBA" id="ARBA00022553"/>
    </source>
</evidence>
<dbReference type="SMART" id="SM00448">
    <property type="entry name" value="REC"/>
    <property type="match status" value="1"/>
</dbReference>
<dbReference type="CDD" id="cd00082">
    <property type="entry name" value="HisKA"/>
    <property type="match status" value="1"/>
</dbReference>
<feature type="domain" description="Response regulatory" evidence="9">
    <location>
        <begin position="565"/>
        <end position="678"/>
    </location>
</feature>
<keyword evidence="5 12" id="KW-0418">Kinase</keyword>
<dbReference type="InterPro" id="IPR001789">
    <property type="entry name" value="Sig_transdc_resp-reg_receiver"/>
</dbReference>
<dbReference type="InterPro" id="IPR005467">
    <property type="entry name" value="His_kinase_dom"/>
</dbReference>
<dbReference type="FunFam" id="3.30.565.10:FF:000006">
    <property type="entry name" value="Sensor histidine kinase WalK"/>
    <property type="match status" value="1"/>
</dbReference>
<dbReference type="Gene3D" id="3.30.450.20">
    <property type="entry name" value="PAS domain"/>
    <property type="match status" value="2"/>
</dbReference>
<dbReference type="InterPro" id="IPR013656">
    <property type="entry name" value="PAS_4"/>
</dbReference>
<evidence type="ECO:0000256" key="7">
    <source>
        <dbReference type="SAM" id="Coils"/>
    </source>
</evidence>
<feature type="coiled-coil region" evidence="7">
    <location>
        <begin position="281"/>
        <end position="315"/>
    </location>
</feature>